<dbReference type="InterPro" id="IPR001851">
    <property type="entry name" value="ABC_transp_permease"/>
</dbReference>
<gene>
    <name evidence="13" type="ORF">JD79_02819</name>
</gene>
<evidence type="ECO:0000256" key="2">
    <source>
        <dbReference type="ARBA" id="ARBA00022448"/>
    </source>
</evidence>
<feature type="region of interest" description="Disordered" evidence="11">
    <location>
        <begin position="1"/>
        <end position="24"/>
    </location>
</feature>
<evidence type="ECO:0000256" key="3">
    <source>
        <dbReference type="ARBA" id="ARBA00022475"/>
    </source>
</evidence>
<feature type="transmembrane region" description="Helical" evidence="12">
    <location>
        <begin position="158"/>
        <end position="177"/>
    </location>
</feature>
<feature type="transmembrane region" description="Helical" evidence="12">
    <location>
        <begin position="237"/>
        <end position="257"/>
    </location>
</feature>
<dbReference type="PANTHER" id="PTHR32196">
    <property type="entry name" value="ABC TRANSPORTER PERMEASE PROTEIN YPHD-RELATED-RELATED"/>
    <property type="match status" value="1"/>
</dbReference>
<feature type="transmembrane region" description="Helical" evidence="12">
    <location>
        <begin position="46"/>
        <end position="65"/>
    </location>
</feature>
<feature type="transmembrane region" description="Helical" evidence="12">
    <location>
        <begin position="263"/>
        <end position="288"/>
    </location>
</feature>
<evidence type="ECO:0000256" key="12">
    <source>
        <dbReference type="SAM" id="Phobius"/>
    </source>
</evidence>
<keyword evidence="6 12" id="KW-0812">Transmembrane</keyword>
<evidence type="ECO:0000313" key="14">
    <source>
        <dbReference type="Proteomes" id="UP000246661"/>
    </source>
</evidence>
<protein>
    <recommendedName>
        <fullName evidence="10">Xylose transport system permease protein XylH</fullName>
    </recommendedName>
</protein>
<evidence type="ECO:0000256" key="9">
    <source>
        <dbReference type="ARBA" id="ARBA00035611"/>
    </source>
</evidence>
<evidence type="ECO:0000256" key="6">
    <source>
        <dbReference type="ARBA" id="ARBA00022692"/>
    </source>
</evidence>
<dbReference type="AlphaFoldDB" id="A0A317QL68"/>
<evidence type="ECO:0000256" key="1">
    <source>
        <dbReference type="ARBA" id="ARBA00004651"/>
    </source>
</evidence>
<keyword evidence="8 12" id="KW-0472">Membrane</keyword>
<feature type="compositionally biased region" description="Polar residues" evidence="11">
    <location>
        <begin position="1"/>
        <end position="12"/>
    </location>
</feature>
<feature type="transmembrane region" description="Helical" evidence="12">
    <location>
        <begin position="128"/>
        <end position="151"/>
    </location>
</feature>
<sequence length="428" mass="43121">MSSTLSAPTSAQEPGGAPSGFEADRSADSFGASVRAYVDRVRGGDLGALPAILGIVALGLLFFALRPETFLTPRNMANLADQAAPIIILAMGLVFILLLGEIDLSAGVVSGVCAAVMAKLLADAGAPWYVSVAAAIVTGVVIGLFTGSLVGVIGIPSFVVTLALFLGWQGFTLRLIGEGGTVPVRDPVISAISDKNVPVALGWVLALVVIAVYAALQLNRFRVQRSKGLAHAPLAVVLVRIGVIAAVVVLVTAVLSVDRAPAVGVVLAGIPYAIPLVILLLLVLTFVLGRTSFGRHVYAVGGNAEAARRAGINVTRIRVAVFVIGSTLAAISGIVAAARLGSVAPGSGGGNTLLYAVGAAVIGGTSLFGGRGRVRDAVLGGLVVAIIANGLGLLGTEAYLNFIITGGVLLLAASVDALARRRAAATGH</sequence>
<keyword evidence="3" id="KW-1003">Cell membrane</keyword>
<evidence type="ECO:0000256" key="4">
    <source>
        <dbReference type="ARBA" id="ARBA00022519"/>
    </source>
</evidence>
<proteinExistence type="predicted"/>
<dbReference type="EMBL" id="QGTX01000001">
    <property type="protein sequence ID" value="PWW23644.1"/>
    <property type="molecule type" value="Genomic_DNA"/>
</dbReference>
<evidence type="ECO:0000313" key="13">
    <source>
        <dbReference type="EMBL" id="PWW23644.1"/>
    </source>
</evidence>
<feature type="transmembrane region" description="Helical" evidence="12">
    <location>
        <begin position="197"/>
        <end position="216"/>
    </location>
</feature>
<dbReference type="GO" id="GO:0005886">
    <property type="term" value="C:plasma membrane"/>
    <property type="evidence" value="ECO:0007669"/>
    <property type="project" value="UniProtKB-SubCell"/>
</dbReference>
<feature type="transmembrane region" description="Helical" evidence="12">
    <location>
        <begin position="319"/>
        <end position="340"/>
    </location>
</feature>
<evidence type="ECO:0000256" key="5">
    <source>
        <dbReference type="ARBA" id="ARBA00022597"/>
    </source>
</evidence>
<accession>A0A317QL68</accession>
<dbReference type="Pfam" id="PF02653">
    <property type="entry name" value="BPD_transp_2"/>
    <property type="match status" value="1"/>
</dbReference>
<evidence type="ECO:0000256" key="8">
    <source>
        <dbReference type="ARBA" id="ARBA00023136"/>
    </source>
</evidence>
<keyword evidence="7 12" id="KW-1133">Transmembrane helix</keyword>
<comment type="function">
    <text evidence="9">Part of the binding-protein-dependent transport system for D-xylose. Probably responsible for the translocation of the substrate across the membrane.</text>
</comment>
<keyword evidence="5" id="KW-0762">Sugar transport</keyword>
<feature type="transmembrane region" description="Helical" evidence="12">
    <location>
        <begin position="352"/>
        <end position="370"/>
    </location>
</feature>
<name>A0A317QL68_9ACTN</name>
<dbReference type="PANTHER" id="PTHR32196:SF32">
    <property type="entry name" value="XYLOSE TRANSPORT SYSTEM PERMEASE PROTEIN XYLH"/>
    <property type="match status" value="1"/>
</dbReference>
<evidence type="ECO:0000256" key="7">
    <source>
        <dbReference type="ARBA" id="ARBA00022989"/>
    </source>
</evidence>
<comment type="caution">
    <text evidence="13">The sequence shown here is derived from an EMBL/GenBank/DDBJ whole genome shotgun (WGS) entry which is preliminary data.</text>
</comment>
<keyword evidence="2" id="KW-0813">Transport</keyword>
<comment type="subcellular location">
    <subcellularLocation>
        <location evidence="1">Cell membrane</location>
        <topology evidence="1">Multi-pass membrane protein</topology>
    </subcellularLocation>
</comment>
<dbReference type="GO" id="GO:0022857">
    <property type="term" value="F:transmembrane transporter activity"/>
    <property type="evidence" value="ECO:0007669"/>
    <property type="project" value="InterPro"/>
</dbReference>
<evidence type="ECO:0000256" key="10">
    <source>
        <dbReference type="ARBA" id="ARBA00035686"/>
    </source>
</evidence>
<dbReference type="OrthoDB" id="3468954at2"/>
<keyword evidence="4" id="KW-0997">Cell inner membrane</keyword>
<feature type="transmembrane region" description="Helical" evidence="12">
    <location>
        <begin position="377"/>
        <end position="394"/>
    </location>
</feature>
<evidence type="ECO:0000256" key="11">
    <source>
        <dbReference type="SAM" id="MobiDB-lite"/>
    </source>
</evidence>
<keyword evidence="14" id="KW-1185">Reference proteome</keyword>
<dbReference type="RefSeq" id="WP_110006004.1">
    <property type="nucleotide sequence ID" value="NZ_QGTX01000001.1"/>
</dbReference>
<organism evidence="13 14">
    <name type="scientific">Geodermatophilus normandii</name>
    <dbReference type="NCBI Taxonomy" id="1137989"/>
    <lineage>
        <taxon>Bacteria</taxon>
        <taxon>Bacillati</taxon>
        <taxon>Actinomycetota</taxon>
        <taxon>Actinomycetes</taxon>
        <taxon>Geodermatophilales</taxon>
        <taxon>Geodermatophilaceae</taxon>
        <taxon>Geodermatophilus</taxon>
    </lineage>
</organism>
<dbReference type="Proteomes" id="UP000246661">
    <property type="component" value="Unassembled WGS sequence"/>
</dbReference>
<feature type="transmembrane region" description="Helical" evidence="12">
    <location>
        <begin position="400"/>
        <end position="419"/>
    </location>
</feature>
<reference evidence="14" key="1">
    <citation type="submission" date="2018-05" db="EMBL/GenBank/DDBJ databases">
        <authorList>
            <person name="Klenk H.-P."/>
            <person name="Huntemann M."/>
            <person name="Clum A."/>
            <person name="Pillay M."/>
            <person name="Palaniappan K."/>
            <person name="Varghese N."/>
            <person name="Mikhailova N."/>
            <person name="Stamatis D."/>
            <person name="Reddy T."/>
            <person name="Daum C."/>
            <person name="Shapiro N."/>
            <person name="Ivanova N."/>
            <person name="Kyrpides N."/>
            <person name="Woyke T."/>
        </authorList>
    </citation>
    <scope>NUCLEOTIDE SEQUENCE [LARGE SCALE GENOMIC DNA]</scope>
    <source>
        <strain evidence="14">DSM 45417</strain>
    </source>
</reference>
<feature type="transmembrane region" description="Helical" evidence="12">
    <location>
        <begin position="86"/>
        <end position="108"/>
    </location>
</feature>
<dbReference type="CDD" id="cd06579">
    <property type="entry name" value="TM_PBP1_transp_AraH_like"/>
    <property type="match status" value="1"/>
</dbReference>